<evidence type="ECO:0000256" key="6">
    <source>
        <dbReference type="ARBA" id="ARBA00017322"/>
    </source>
</evidence>
<dbReference type="PRINTS" id="PR00344">
    <property type="entry name" value="BCTRLSENSOR"/>
</dbReference>
<keyword evidence="9" id="KW-0963">Cytoplasm</keyword>
<dbReference type="InterPro" id="IPR005467">
    <property type="entry name" value="His_kinase_dom"/>
</dbReference>
<protein>
    <recommendedName>
        <fullName evidence="6">Oxygen sensor histidine kinase NreB</fullName>
        <ecNumber evidence="5">2.7.13.3</ecNumber>
    </recommendedName>
    <alternativeName>
        <fullName evidence="20">Nitrogen regulation protein B</fullName>
    </alternativeName>
</protein>
<sequence>MPASRPTPTPNPDSTSSAAVMHAALESAPWGIIRLAPDGTVTFLNPQAAAWWGLPVASILHKAPTDVQPALLSAELVAALATHGTDLRPDASFWLPHTQVWIRMRVAPAPDGQVWVYWDNVTVAKQAQPQSSPLLATVEVVAHVGSYEVNLSTMSIHFSDGLFHLFGEVPQSFVPTLELIDARSHPEDAAAVKEILAAAIQNKSAYHYQRRIYRTDGQLRTLEAHGNVFMNPQGEPVKLLGLVQDITERMQAQAEVLRVKEELARQATDRYHALFKVMDEGYFLAEVLFNDQEQPIDIVYLDSNPAATRILGQEFAGRRLRDINPGYEDYWYTIFGEVARTGEGQRLEQYASPTRQWYNFYVFKAGNAQRHQVAVIFQDITERKRREANKTFLAELQDAIAQLTLVSEILQTAGAKIGIYLDLATTNFLEVNPTQGHDLTVNYSWSKPGVPRTVGPLRSQDFLSPALTQATREGRNIIIENTQADSRVHGSSFASLGMHSFAGLPVHRQGEWKYFFCVSDTVPRAWQPAEIELLSEINSRLFSRIERVRAKAALRQSELKYRTLFNAMDEGFAVFRVVHNASRQDPDYRLLELNPAFEHLTGLNRDAIGKRLRDLATGPDDWWGSVSKQVIGAAETSRSEYYVASQGRWYEITNIPYGGEQFAALYDDITARKRAEEAMAANKTWLEQQVAERTKALQASTELLQSVYDTSLISMSVMQAVRDSTGAIEDFRLVSVNKELERETGRTDLVGKLYKQEYPGIVASGLFALLCTTVETGEAQQMEYFYPYEGFDKWFSCMFVKLDDGVVATNLDITERKLAEDEVRKQLVFLQQSEQVAQLGSWEYNLHTGAFTWSAGMYGLFGIPLHSTITPDMYTQAAIAQDYPVAEQLIQQLREGRGPIDTTLRIQVNKQVRTLQVRGEVTCNEQGQPMKMLGVDLDISDVVRLEAENLRIRLQQQHALFNAVLEAQETERKRIAESLHNGLGQVLYATKLQLDQLEKITPMEAWTRANNLLSSAIRQTRTLSHELVPTVLGEFGLEAALHDICRALSTRQLFFHCYTNLEEKLPQSLQVAVYRMAQELAQNVVKHAQAKEATLSLETVPGFVLLRMEDDGVGFTTSPAEATGLGLRTIRDRVKLLGGTVDLGSTPEFGTYVRIRFPHPLLFT</sequence>
<dbReference type="SMART" id="SM00091">
    <property type="entry name" value="PAS"/>
    <property type="match status" value="3"/>
</dbReference>
<dbReference type="SUPFAM" id="SSF55874">
    <property type="entry name" value="ATPase domain of HSP90 chaperone/DNA topoisomerase II/histidine kinase"/>
    <property type="match status" value="1"/>
</dbReference>
<evidence type="ECO:0000256" key="11">
    <source>
        <dbReference type="ARBA" id="ARBA00022692"/>
    </source>
</evidence>
<keyword evidence="15" id="KW-0408">Iron</keyword>
<evidence type="ECO:0000256" key="15">
    <source>
        <dbReference type="ARBA" id="ARBA00023004"/>
    </source>
</evidence>
<dbReference type="InterPro" id="IPR013655">
    <property type="entry name" value="PAS_fold_3"/>
</dbReference>
<dbReference type="InterPro" id="IPR029016">
    <property type="entry name" value="GAF-like_dom_sf"/>
</dbReference>
<evidence type="ECO:0000256" key="19">
    <source>
        <dbReference type="ARBA" id="ARBA00024827"/>
    </source>
</evidence>
<dbReference type="GO" id="GO:0005737">
    <property type="term" value="C:cytoplasm"/>
    <property type="evidence" value="ECO:0007669"/>
    <property type="project" value="UniProtKB-SubCell"/>
</dbReference>
<dbReference type="Gene3D" id="3.30.565.10">
    <property type="entry name" value="Histidine kinase-like ATPase, C-terminal domain"/>
    <property type="match status" value="1"/>
</dbReference>
<dbReference type="SUPFAM" id="SSF55785">
    <property type="entry name" value="PYP-like sensor domain (PAS domain)"/>
    <property type="match status" value="6"/>
</dbReference>
<dbReference type="InterPro" id="IPR001610">
    <property type="entry name" value="PAC"/>
</dbReference>
<evidence type="ECO:0000256" key="9">
    <source>
        <dbReference type="ARBA" id="ARBA00022490"/>
    </source>
</evidence>
<dbReference type="Pfam" id="PF08447">
    <property type="entry name" value="PAS_3"/>
    <property type="match status" value="1"/>
</dbReference>
<dbReference type="Pfam" id="PF07730">
    <property type="entry name" value="HisKA_3"/>
    <property type="match status" value="1"/>
</dbReference>
<dbReference type="CDD" id="cd00130">
    <property type="entry name" value="PAS"/>
    <property type="match status" value="1"/>
</dbReference>
<dbReference type="Pfam" id="PF02518">
    <property type="entry name" value="HATPase_c"/>
    <property type="match status" value="1"/>
</dbReference>
<evidence type="ECO:0000256" key="13">
    <source>
        <dbReference type="ARBA" id="ARBA00022777"/>
    </source>
</evidence>
<dbReference type="CDD" id="cd16917">
    <property type="entry name" value="HATPase_UhpB-NarQ-NarX-like"/>
    <property type="match status" value="1"/>
</dbReference>
<feature type="domain" description="PAC" evidence="22">
    <location>
        <begin position="206"/>
        <end position="258"/>
    </location>
</feature>
<keyword evidence="11" id="KW-0812">Transmembrane</keyword>
<proteinExistence type="predicted"/>
<evidence type="ECO:0000256" key="16">
    <source>
        <dbReference type="ARBA" id="ARBA00023012"/>
    </source>
</evidence>
<dbReference type="InterPro" id="IPR003018">
    <property type="entry name" value="GAF"/>
</dbReference>
<keyword evidence="17" id="KW-0411">Iron-sulfur</keyword>
<dbReference type="Proteomes" id="UP000198310">
    <property type="component" value="Unassembled WGS sequence"/>
</dbReference>
<evidence type="ECO:0000256" key="3">
    <source>
        <dbReference type="ARBA" id="ARBA00004496"/>
    </source>
</evidence>
<dbReference type="Pfam" id="PF13188">
    <property type="entry name" value="PAS_8"/>
    <property type="match status" value="1"/>
</dbReference>
<evidence type="ECO:0000256" key="12">
    <source>
        <dbReference type="ARBA" id="ARBA00022723"/>
    </source>
</evidence>
<evidence type="ECO:0000256" key="7">
    <source>
        <dbReference type="ARBA" id="ARBA00022475"/>
    </source>
</evidence>
<evidence type="ECO:0000256" key="4">
    <source>
        <dbReference type="ARBA" id="ARBA00004651"/>
    </source>
</evidence>
<dbReference type="GO" id="GO:0046872">
    <property type="term" value="F:metal ion binding"/>
    <property type="evidence" value="ECO:0007669"/>
    <property type="project" value="UniProtKB-KW"/>
</dbReference>
<comment type="cofactor">
    <cofactor evidence="2">
        <name>[4Fe-4S] cluster</name>
        <dbReference type="ChEBI" id="CHEBI:49883"/>
    </cofactor>
</comment>
<keyword evidence="16" id="KW-0902">Two-component regulatory system</keyword>
<dbReference type="GO" id="GO:0051539">
    <property type="term" value="F:4 iron, 4 sulfur cluster binding"/>
    <property type="evidence" value="ECO:0007669"/>
    <property type="project" value="UniProtKB-KW"/>
</dbReference>
<dbReference type="Gene3D" id="1.20.5.1930">
    <property type="match status" value="1"/>
</dbReference>
<evidence type="ECO:0000256" key="5">
    <source>
        <dbReference type="ARBA" id="ARBA00012438"/>
    </source>
</evidence>
<dbReference type="SMART" id="SM00387">
    <property type="entry name" value="HATPase_c"/>
    <property type="match status" value="1"/>
</dbReference>
<keyword evidence="10" id="KW-0808">Transferase</keyword>
<dbReference type="EMBL" id="FZNS01000007">
    <property type="protein sequence ID" value="SNR81385.1"/>
    <property type="molecule type" value="Genomic_DNA"/>
</dbReference>
<dbReference type="GO" id="GO:0000155">
    <property type="term" value="F:phosphorelay sensor kinase activity"/>
    <property type="evidence" value="ECO:0007669"/>
    <property type="project" value="InterPro"/>
</dbReference>
<comment type="function">
    <text evidence="19">Member of the two-component regulatory system NreB/NreC involved in the control of dissimilatory nitrate/nitrite reduction in response to oxygen. NreB functions as a direct oxygen sensor histidine kinase which is autophosphorylated, in the absence of oxygen, probably at the conserved histidine residue, and transfers its phosphate group probably to a conserved aspartate residue of NreC. NreB/NreC activates the expression of the nitrate (narGHJI) and nitrite (nir) reductase operons, as well as the putative nitrate transporter gene narT.</text>
</comment>
<evidence type="ECO:0000256" key="14">
    <source>
        <dbReference type="ARBA" id="ARBA00022989"/>
    </source>
</evidence>
<dbReference type="EC" id="2.7.13.3" evidence="5"/>
<evidence type="ECO:0000256" key="10">
    <source>
        <dbReference type="ARBA" id="ARBA00022679"/>
    </source>
</evidence>
<evidence type="ECO:0000313" key="23">
    <source>
        <dbReference type="EMBL" id="SNR81385.1"/>
    </source>
</evidence>
<dbReference type="SMART" id="SM00086">
    <property type="entry name" value="PAC"/>
    <property type="match status" value="3"/>
</dbReference>
<dbReference type="GO" id="GO:0005886">
    <property type="term" value="C:plasma membrane"/>
    <property type="evidence" value="ECO:0007669"/>
    <property type="project" value="UniProtKB-SubCell"/>
</dbReference>
<evidence type="ECO:0000256" key="2">
    <source>
        <dbReference type="ARBA" id="ARBA00001966"/>
    </source>
</evidence>
<dbReference type="SUPFAM" id="SSF55781">
    <property type="entry name" value="GAF domain-like"/>
    <property type="match status" value="1"/>
</dbReference>
<feature type="domain" description="Histidine kinase" evidence="21">
    <location>
        <begin position="974"/>
        <end position="1161"/>
    </location>
</feature>
<keyword evidence="8" id="KW-0004">4Fe-4S</keyword>
<keyword evidence="7" id="KW-1003">Cell membrane</keyword>
<dbReference type="InterPro" id="IPR003594">
    <property type="entry name" value="HATPase_dom"/>
</dbReference>
<keyword evidence="13" id="KW-0418">Kinase</keyword>
<gene>
    <name evidence="23" type="ORF">SAMN06269173_107133</name>
</gene>
<keyword evidence="12" id="KW-0479">Metal-binding</keyword>
<comment type="subcellular location">
    <subcellularLocation>
        <location evidence="4">Cell membrane</location>
        <topology evidence="4">Multi-pass membrane protein</topology>
    </subcellularLocation>
    <subcellularLocation>
        <location evidence="3">Cytoplasm</location>
    </subcellularLocation>
</comment>
<accession>A0A238ZCY8</accession>
<dbReference type="Gene3D" id="2.10.70.100">
    <property type="match status" value="1"/>
</dbReference>
<evidence type="ECO:0000259" key="22">
    <source>
        <dbReference type="PROSITE" id="PS50113"/>
    </source>
</evidence>
<dbReference type="NCBIfam" id="TIGR00229">
    <property type="entry name" value="sensory_box"/>
    <property type="match status" value="1"/>
</dbReference>
<dbReference type="PROSITE" id="PS50109">
    <property type="entry name" value="HIS_KIN"/>
    <property type="match status" value="1"/>
</dbReference>
<dbReference type="RefSeq" id="WP_179225551.1">
    <property type="nucleotide sequence ID" value="NZ_FZNS01000007.1"/>
</dbReference>
<evidence type="ECO:0000256" key="17">
    <source>
        <dbReference type="ARBA" id="ARBA00023014"/>
    </source>
</evidence>
<dbReference type="InterPro" id="IPR011712">
    <property type="entry name" value="Sig_transdc_His_kin_sub3_dim/P"/>
</dbReference>
<keyword evidence="18" id="KW-0472">Membrane</keyword>
<name>A0A238ZCY8_9BACT</name>
<dbReference type="InterPro" id="IPR035965">
    <property type="entry name" value="PAS-like_dom_sf"/>
</dbReference>
<keyword evidence="14" id="KW-1133">Transmembrane helix</keyword>
<dbReference type="Pfam" id="PF01590">
    <property type="entry name" value="GAF"/>
    <property type="match status" value="1"/>
</dbReference>
<dbReference type="Gene3D" id="3.30.450.20">
    <property type="entry name" value="PAS domain"/>
    <property type="match status" value="6"/>
</dbReference>
<organism evidence="23 24">
    <name type="scientific">Hymenobacter mucosus</name>
    <dbReference type="NCBI Taxonomy" id="1411120"/>
    <lineage>
        <taxon>Bacteria</taxon>
        <taxon>Pseudomonadati</taxon>
        <taxon>Bacteroidota</taxon>
        <taxon>Cytophagia</taxon>
        <taxon>Cytophagales</taxon>
        <taxon>Hymenobacteraceae</taxon>
        <taxon>Hymenobacter</taxon>
    </lineage>
</organism>
<dbReference type="InterPro" id="IPR004358">
    <property type="entry name" value="Sig_transdc_His_kin-like_C"/>
</dbReference>
<dbReference type="PANTHER" id="PTHR24421">
    <property type="entry name" value="NITRATE/NITRITE SENSOR PROTEIN NARX-RELATED"/>
    <property type="match status" value="1"/>
</dbReference>
<comment type="catalytic activity">
    <reaction evidence="1">
        <text>ATP + protein L-histidine = ADP + protein N-phospho-L-histidine.</text>
        <dbReference type="EC" id="2.7.13.3"/>
    </reaction>
</comment>
<dbReference type="Pfam" id="PF13426">
    <property type="entry name" value="PAS_9"/>
    <property type="match status" value="1"/>
</dbReference>
<dbReference type="InterPro" id="IPR036890">
    <property type="entry name" value="HATPase_C_sf"/>
</dbReference>
<evidence type="ECO:0000313" key="24">
    <source>
        <dbReference type="Proteomes" id="UP000198310"/>
    </source>
</evidence>
<reference evidence="24" key="1">
    <citation type="submission" date="2017-06" db="EMBL/GenBank/DDBJ databases">
        <authorList>
            <person name="Varghese N."/>
            <person name="Submissions S."/>
        </authorList>
    </citation>
    <scope>NUCLEOTIDE SEQUENCE [LARGE SCALE GENOMIC DNA]</scope>
    <source>
        <strain evidence="24">DSM 28041</strain>
    </source>
</reference>
<evidence type="ECO:0000259" key="21">
    <source>
        <dbReference type="PROSITE" id="PS50109"/>
    </source>
</evidence>
<evidence type="ECO:0000256" key="8">
    <source>
        <dbReference type="ARBA" id="ARBA00022485"/>
    </source>
</evidence>
<dbReference type="PROSITE" id="PS50113">
    <property type="entry name" value="PAC"/>
    <property type="match status" value="1"/>
</dbReference>
<dbReference type="GO" id="GO:0046983">
    <property type="term" value="F:protein dimerization activity"/>
    <property type="evidence" value="ECO:0007669"/>
    <property type="project" value="InterPro"/>
</dbReference>
<evidence type="ECO:0000256" key="20">
    <source>
        <dbReference type="ARBA" id="ARBA00030800"/>
    </source>
</evidence>
<dbReference type="InterPro" id="IPR000014">
    <property type="entry name" value="PAS"/>
</dbReference>
<dbReference type="Gene3D" id="3.30.450.40">
    <property type="match status" value="1"/>
</dbReference>
<dbReference type="PANTHER" id="PTHR24421:SF37">
    <property type="entry name" value="SENSOR HISTIDINE KINASE NARS"/>
    <property type="match status" value="1"/>
</dbReference>
<dbReference type="AlphaFoldDB" id="A0A238ZCY8"/>
<keyword evidence="24" id="KW-1185">Reference proteome</keyword>
<dbReference type="InterPro" id="IPR050482">
    <property type="entry name" value="Sensor_HK_TwoCompSys"/>
</dbReference>
<evidence type="ECO:0000256" key="18">
    <source>
        <dbReference type="ARBA" id="ARBA00023136"/>
    </source>
</evidence>
<dbReference type="InterPro" id="IPR000700">
    <property type="entry name" value="PAS-assoc_C"/>
</dbReference>
<evidence type="ECO:0000256" key="1">
    <source>
        <dbReference type="ARBA" id="ARBA00000085"/>
    </source>
</evidence>